<protein>
    <recommendedName>
        <fullName evidence="4">RRM domain-containing protein</fullName>
    </recommendedName>
</protein>
<evidence type="ECO:0000256" key="2">
    <source>
        <dbReference type="PROSITE-ProRule" id="PRU00176"/>
    </source>
</evidence>
<sequence length="306" mass="36363">MSKTIKKLNDVALENMQTTTWHDEYNKSSYIFVANLNYAMNEGDIAIVFSQYGEIVDVHLVRDKITGKSKGFCFLAYEDQRSTILAVDNFNHAEICGRLLRVDHVREFKPPKEYLDISPDDPEIFNKLYKPSGPDGKGWGIFRELTQEELVLKAQIEAQSQEIQKRNEKIFENMQQIKNMQTIIDEDERWDKMLMVQDEKKELLEKIEALQYFNNKMQKYKEIQEPEKQETNEERLLRLQKKQNKKFEKKNSEEKGKERKIKKEKKEKKSKKNKDKDKKEKKDKKSKNHKRDQSQQSDKSDSGNQK</sequence>
<evidence type="ECO:0000313" key="5">
    <source>
        <dbReference type="EMBL" id="CAD8193088.1"/>
    </source>
</evidence>
<evidence type="ECO:0000256" key="1">
    <source>
        <dbReference type="ARBA" id="ARBA00022884"/>
    </source>
</evidence>
<dbReference type="PROSITE" id="PS50102">
    <property type="entry name" value="RRM"/>
    <property type="match status" value="1"/>
</dbReference>
<dbReference type="GO" id="GO:0005686">
    <property type="term" value="C:U2 snRNP"/>
    <property type="evidence" value="ECO:0007669"/>
    <property type="project" value="TreeGrafter"/>
</dbReference>
<feature type="compositionally biased region" description="Basic and acidic residues" evidence="3">
    <location>
        <begin position="245"/>
        <end position="257"/>
    </location>
</feature>
<dbReference type="Pfam" id="PF00076">
    <property type="entry name" value="RRM_1"/>
    <property type="match status" value="1"/>
</dbReference>
<comment type="caution">
    <text evidence="5">The sequence shown here is derived from an EMBL/GenBank/DDBJ whole genome shotgun (WGS) entry which is preliminary data.</text>
</comment>
<evidence type="ECO:0000259" key="4">
    <source>
        <dbReference type="PROSITE" id="PS50102"/>
    </source>
</evidence>
<proteinExistence type="predicted"/>
<dbReference type="GO" id="GO:0000398">
    <property type="term" value="P:mRNA splicing, via spliceosome"/>
    <property type="evidence" value="ECO:0007669"/>
    <property type="project" value="InterPro"/>
</dbReference>
<dbReference type="PANTHER" id="PTHR45880:SF1">
    <property type="entry name" value="RNA-BINDING MOTIF PROTEIN, X-LINKED 2"/>
    <property type="match status" value="1"/>
</dbReference>
<dbReference type="GO" id="GO:0071013">
    <property type="term" value="C:catalytic step 2 spliceosome"/>
    <property type="evidence" value="ECO:0007669"/>
    <property type="project" value="TreeGrafter"/>
</dbReference>
<dbReference type="AlphaFoldDB" id="A0A8S1WTC2"/>
<accession>A0A8S1WTC2</accession>
<dbReference type="GO" id="GO:0003723">
    <property type="term" value="F:RNA binding"/>
    <property type="evidence" value="ECO:0007669"/>
    <property type="project" value="UniProtKB-UniRule"/>
</dbReference>
<organism evidence="5 6">
    <name type="scientific">Paramecium pentaurelia</name>
    <dbReference type="NCBI Taxonomy" id="43138"/>
    <lineage>
        <taxon>Eukaryota</taxon>
        <taxon>Sar</taxon>
        <taxon>Alveolata</taxon>
        <taxon>Ciliophora</taxon>
        <taxon>Intramacronucleata</taxon>
        <taxon>Oligohymenophorea</taxon>
        <taxon>Peniculida</taxon>
        <taxon>Parameciidae</taxon>
        <taxon>Paramecium</taxon>
    </lineage>
</organism>
<dbReference type="GO" id="GO:0071011">
    <property type="term" value="C:precatalytic spliceosome"/>
    <property type="evidence" value="ECO:0007669"/>
    <property type="project" value="TreeGrafter"/>
</dbReference>
<feature type="region of interest" description="Disordered" evidence="3">
    <location>
        <begin position="240"/>
        <end position="306"/>
    </location>
</feature>
<keyword evidence="1 2" id="KW-0694">RNA-binding</keyword>
<reference evidence="5" key="1">
    <citation type="submission" date="2021-01" db="EMBL/GenBank/DDBJ databases">
        <authorList>
            <consortium name="Genoscope - CEA"/>
            <person name="William W."/>
        </authorList>
    </citation>
    <scope>NUCLEOTIDE SEQUENCE</scope>
</reference>
<evidence type="ECO:0000313" key="6">
    <source>
        <dbReference type="Proteomes" id="UP000689195"/>
    </source>
</evidence>
<gene>
    <name evidence="5" type="ORF">PPENT_87.1.T1030100</name>
</gene>
<name>A0A8S1WTC2_9CILI</name>
<feature type="domain" description="RRM" evidence="4">
    <location>
        <begin position="29"/>
        <end position="107"/>
    </location>
</feature>
<keyword evidence="6" id="KW-1185">Reference proteome</keyword>
<evidence type="ECO:0000256" key="3">
    <source>
        <dbReference type="SAM" id="MobiDB-lite"/>
    </source>
</evidence>
<dbReference type="FunFam" id="3.30.70.330:FF:000674">
    <property type="entry name" value="RNA-binding protein, putative"/>
    <property type="match status" value="1"/>
</dbReference>
<feature type="compositionally biased region" description="Basic residues" evidence="3">
    <location>
        <begin position="258"/>
        <end position="273"/>
    </location>
</feature>
<dbReference type="InterPro" id="IPR045844">
    <property type="entry name" value="RRM_Ist3-like"/>
</dbReference>
<dbReference type="InterPro" id="IPR051847">
    <property type="entry name" value="RNA_proc/Spliceosome_comp"/>
</dbReference>
<dbReference type="InterPro" id="IPR000504">
    <property type="entry name" value="RRM_dom"/>
</dbReference>
<dbReference type="OrthoDB" id="2573941at2759"/>
<dbReference type="Proteomes" id="UP000689195">
    <property type="component" value="Unassembled WGS sequence"/>
</dbReference>
<dbReference type="PANTHER" id="PTHR45880">
    <property type="entry name" value="RNA-BINDING MOTIF PROTEIN, X-LINKED 2"/>
    <property type="match status" value="1"/>
</dbReference>
<dbReference type="CDD" id="cd12411">
    <property type="entry name" value="RRM_ist3_like"/>
    <property type="match status" value="1"/>
</dbReference>
<dbReference type="EMBL" id="CAJJDO010000103">
    <property type="protein sequence ID" value="CAD8193088.1"/>
    <property type="molecule type" value="Genomic_DNA"/>
</dbReference>
<dbReference type="SMART" id="SM00360">
    <property type="entry name" value="RRM"/>
    <property type="match status" value="1"/>
</dbReference>
<feature type="compositionally biased region" description="Basic residues" evidence="3">
    <location>
        <begin position="281"/>
        <end position="290"/>
    </location>
</feature>